<proteinExistence type="predicted"/>
<protein>
    <recommendedName>
        <fullName evidence="3">Alpha/beta hydrolase</fullName>
    </recommendedName>
</protein>
<dbReference type="SUPFAM" id="SSF53474">
    <property type="entry name" value="alpha/beta-Hydrolases"/>
    <property type="match status" value="1"/>
</dbReference>
<name>A0A4P9W5X1_9FUNG</name>
<dbReference type="EMBL" id="KZ997948">
    <property type="protein sequence ID" value="RKO86743.1"/>
    <property type="molecule type" value="Genomic_DNA"/>
</dbReference>
<reference evidence="2" key="1">
    <citation type="journal article" date="2018" name="Nat. Microbiol.">
        <title>Leveraging single-cell genomics to expand the fungal tree of life.</title>
        <authorList>
            <person name="Ahrendt S.R."/>
            <person name="Quandt C.A."/>
            <person name="Ciobanu D."/>
            <person name="Clum A."/>
            <person name="Salamov A."/>
            <person name="Andreopoulos B."/>
            <person name="Cheng J.F."/>
            <person name="Woyke T."/>
            <person name="Pelin A."/>
            <person name="Henrissat B."/>
            <person name="Reynolds N.K."/>
            <person name="Benny G.L."/>
            <person name="Smith M.E."/>
            <person name="James T.Y."/>
            <person name="Grigoriev I.V."/>
        </authorList>
    </citation>
    <scope>NUCLEOTIDE SEQUENCE [LARGE SCALE GENOMIC DNA]</scope>
</reference>
<evidence type="ECO:0008006" key="3">
    <source>
        <dbReference type="Google" id="ProtNLM"/>
    </source>
</evidence>
<dbReference type="OrthoDB" id="435520at2759"/>
<dbReference type="InterPro" id="IPR029058">
    <property type="entry name" value="AB_hydrolase_fold"/>
</dbReference>
<dbReference type="Proteomes" id="UP000269721">
    <property type="component" value="Unassembled WGS sequence"/>
</dbReference>
<dbReference type="AlphaFoldDB" id="A0A4P9W5X1"/>
<keyword evidence="2" id="KW-1185">Reference proteome</keyword>
<organism evidence="1 2">
    <name type="scientific">Blyttiomyces helicus</name>
    <dbReference type="NCBI Taxonomy" id="388810"/>
    <lineage>
        <taxon>Eukaryota</taxon>
        <taxon>Fungi</taxon>
        <taxon>Fungi incertae sedis</taxon>
        <taxon>Chytridiomycota</taxon>
        <taxon>Chytridiomycota incertae sedis</taxon>
        <taxon>Chytridiomycetes</taxon>
        <taxon>Chytridiomycetes incertae sedis</taxon>
        <taxon>Blyttiomyces</taxon>
    </lineage>
</organism>
<evidence type="ECO:0000313" key="1">
    <source>
        <dbReference type="EMBL" id="RKO86743.1"/>
    </source>
</evidence>
<accession>A0A4P9W5X1</accession>
<evidence type="ECO:0000313" key="2">
    <source>
        <dbReference type="Proteomes" id="UP000269721"/>
    </source>
</evidence>
<gene>
    <name evidence="1" type="ORF">BDK51DRAFT_32533</name>
</gene>
<sequence>MFKRFGTKEPAESPYEAARKAKADAAIFDPMFSQSVQLGQGSTAIYYSECGAPDGHPVLYFYGEDGNRFVTAIWADLAVEYGLRLLCFDRPGRGRSGPLRPERWNFTSWA</sequence>
<dbReference type="Gene3D" id="3.40.50.1820">
    <property type="entry name" value="alpha/beta hydrolase"/>
    <property type="match status" value="1"/>
</dbReference>
<feature type="non-terminal residue" evidence="1">
    <location>
        <position position="110"/>
    </location>
</feature>